<feature type="region of interest" description="Disordered" evidence="1">
    <location>
        <begin position="1"/>
        <end position="43"/>
    </location>
</feature>
<accession>A0ABR3W1S6</accession>
<evidence type="ECO:0000313" key="3">
    <source>
        <dbReference type="Proteomes" id="UP001583177"/>
    </source>
</evidence>
<organism evidence="2 3">
    <name type="scientific">Diaporthe australafricana</name>
    <dbReference type="NCBI Taxonomy" id="127596"/>
    <lineage>
        <taxon>Eukaryota</taxon>
        <taxon>Fungi</taxon>
        <taxon>Dikarya</taxon>
        <taxon>Ascomycota</taxon>
        <taxon>Pezizomycotina</taxon>
        <taxon>Sordariomycetes</taxon>
        <taxon>Sordariomycetidae</taxon>
        <taxon>Diaporthales</taxon>
        <taxon>Diaporthaceae</taxon>
        <taxon>Diaporthe</taxon>
    </lineage>
</organism>
<comment type="caution">
    <text evidence="2">The sequence shown here is derived from an EMBL/GenBank/DDBJ whole genome shotgun (WGS) entry which is preliminary data.</text>
</comment>
<name>A0ABR3W1S6_9PEZI</name>
<feature type="compositionally biased region" description="Basic and acidic residues" evidence="1">
    <location>
        <begin position="1"/>
        <end position="10"/>
    </location>
</feature>
<proteinExistence type="predicted"/>
<evidence type="ECO:0008006" key="4">
    <source>
        <dbReference type="Google" id="ProtNLM"/>
    </source>
</evidence>
<sequence length="395" mass="44103">MDSNSDHLEQLLRILDPSRPPREPPSADFETPSADPDRPSLPYMPGFKAQIQSHVAPPPFGDGALYGPWPRRQLSIAELETMTQSELIMSHPPLEATPAASDTEAPPETAQLTVTSHVRVGCSGGAQIVVCTVAKDGKPPFEAVAKIYDALYYRFSHELDSRPRDVTAEADKDYTAEATAYKHIASAGSGRASKVTPDYYGSWTFSLPISSRGVQQMRPVRLLLIEHLKGSNLRDLRIQNSADSRDGPDAFHLPEEYRLEVLARAMDAYVRVLHCGVEQNDFSDRNIIVASTDTSTTADNTGTGLSRIALTDYNTAIVYSCTLYGGRVEERSALPLNPMQWFWKEALDGDFFGWVPREWEGSRKPMQEWLVKRFGSKQQRALYETVAEELKFDEY</sequence>
<dbReference type="EMBL" id="JAWRVE010000179">
    <property type="protein sequence ID" value="KAL1851003.1"/>
    <property type="molecule type" value="Genomic_DNA"/>
</dbReference>
<evidence type="ECO:0000256" key="1">
    <source>
        <dbReference type="SAM" id="MobiDB-lite"/>
    </source>
</evidence>
<evidence type="ECO:0000313" key="2">
    <source>
        <dbReference type="EMBL" id="KAL1851003.1"/>
    </source>
</evidence>
<dbReference type="Proteomes" id="UP001583177">
    <property type="component" value="Unassembled WGS sequence"/>
</dbReference>
<protein>
    <recommendedName>
        <fullName evidence="4">Protein kinase domain-containing protein</fullName>
    </recommendedName>
</protein>
<reference evidence="2 3" key="1">
    <citation type="journal article" date="2024" name="IMA Fungus">
        <title>IMA Genome - F19 : A genome assembly and annotation guide to empower mycologists, including annotated draft genome sequences of Ceratocystis pirilliformis, Diaporthe australafricana, Fusarium ophioides, Paecilomyces lecythidis, and Sporothrix stenoceras.</title>
        <authorList>
            <person name="Aylward J."/>
            <person name="Wilson A.M."/>
            <person name="Visagie C.M."/>
            <person name="Spraker J."/>
            <person name="Barnes I."/>
            <person name="Buitendag C."/>
            <person name="Ceriani C."/>
            <person name="Del Mar Angel L."/>
            <person name="du Plessis D."/>
            <person name="Fuchs T."/>
            <person name="Gasser K."/>
            <person name="Kramer D."/>
            <person name="Li W."/>
            <person name="Munsamy K."/>
            <person name="Piso A."/>
            <person name="Price J.L."/>
            <person name="Sonnekus B."/>
            <person name="Thomas C."/>
            <person name="van der Nest A."/>
            <person name="van Dijk A."/>
            <person name="van Heerden A."/>
            <person name="van Vuuren N."/>
            <person name="Yilmaz N."/>
            <person name="Duong T.A."/>
            <person name="van der Merwe N.A."/>
            <person name="Wingfield M.J."/>
            <person name="Wingfield B.D."/>
        </authorList>
    </citation>
    <scope>NUCLEOTIDE SEQUENCE [LARGE SCALE GENOMIC DNA]</scope>
    <source>
        <strain evidence="2 3">CMW 18300</strain>
    </source>
</reference>
<keyword evidence="3" id="KW-1185">Reference proteome</keyword>
<gene>
    <name evidence="2" type="ORF">Daus18300_012737</name>
</gene>